<comment type="catalytic activity">
    <reaction evidence="9 10">
        <text>L-threonyl-[protein] + FAD = FMN-L-threonyl-[protein] + AMP + H(+)</text>
        <dbReference type="Rhea" id="RHEA:36847"/>
        <dbReference type="Rhea" id="RHEA-COMP:11060"/>
        <dbReference type="Rhea" id="RHEA-COMP:11061"/>
        <dbReference type="ChEBI" id="CHEBI:15378"/>
        <dbReference type="ChEBI" id="CHEBI:30013"/>
        <dbReference type="ChEBI" id="CHEBI:57692"/>
        <dbReference type="ChEBI" id="CHEBI:74257"/>
        <dbReference type="ChEBI" id="CHEBI:456215"/>
        <dbReference type="EC" id="2.7.1.180"/>
    </reaction>
</comment>
<feature type="binding site" evidence="11">
    <location>
        <position position="293"/>
    </location>
    <ligand>
        <name>Mg(2+)</name>
        <dbReference type="ChEBI" id="CHEBI:18420"/>
    </ligand>
</feature>
<protein>
    <recommendedName>
        <fullName evidence="2 10">FAD:protein FMN transferase</fullName>
        <ecNumber evidence="1 10">2.7.1.180</ecNumber>
    </recommendedName>
    <alternativeName>
        <fullName evidence="8 10">Flavin transferase</fullName>
    </alternativeName>
</protein>
<comment type="caution">
    <text evidence="12">The sequence shown here is derived from an EMBL/GenBank/DDBJ whole genome shotgun (WGS) entry which is preliminary data.</text>
</comment>
<keyword evidence="7 10" id="KW-0460">Magnesium</keyword>
<accession>U3A654</accession>
<dbReference type="Pfam" id="PF02424">
    <property type="entry name" value="ApbE"/>
    <property type="match status" value="1"/>
</dbReference>
<keyword evidence="4 10" id="KW-0808">Transferase</keyword>
<evidence type="ECO:0000256" key="2">
    <source>
        <dbReference type="ARBA" id="ARBA00016337"/>
    </source>
</evidence>
<evidence type="ECO:0000256" key="4">
    <source>
        <dbReference type="ARBA" id="ARBA00022679"/>
    </source>
</evidence>
<proteinExistence type="inferred from homology"/>
<evidence type="ECO:0000256" key="6">
    <source>
        <dbReference type="ARBA" id="ARBA00022827"/>
    </source>
</evidence>
<dbReference type="RefSeq" id="WP_021691036.1">
    <property type="nucleotide sequence ID" value="NZ_BASZ01000008.1"/>
</dbReference>
<keyword evidence="13" id="KW-1185">Reference proteome</keyword>
<comment type="cofactor">
    <cofactor evidence="11">
        <name>Mg(2+)</name>
        <dbReference type="ChEBI" id="CHEBI:18420"/>
    </cofactor>
    <cofactor evidence="11">
        <name>Mn(2+)</name>
        <dbReference type="ChEBI" id="CHEBI:29035"/>
    </cofactor>
    <text evidence="11">Magnesium. Can also use manganese.</text>
</comment>
<dbReference type="eggNOG" id="COG1477">
    <property type="taxonomic scope" value="Bacteria"/>
</dbReference>
<dbReference type="PIRSF" id="PIRSF006268">
    <property type="entry name" value="ApbE"/>
    <property type="match status" value="1"/>
</dbReference>
<feature type="binding site" evidence="11">
    <location>
        <position position="176"/>
    </location>
    <ligand>
        <name>Mg(2+)</name>
        <dbReference type="ChEBI" id="CHEBI:18420"/>
    </ligand>
</feature>
<dbReference type="EC" id="2.7.1.180" evidence="1 10"/>
<dbReference type="Proteomes" id="UP000016568">
    <property type="component" value="Unassembled WGS sequence"/>
</dbReference>
<dbReference type="EMBL" id="BASZ01000008">
    <property type="protein sequence ID" value="GAD50218.1"/>
    <property type="molecule type" value="Genomic_DNA"/>
</dbReference>
<dbReference type="InterPro" id="IPR024932">
    <property type="entry name" value="ApbE"/>
</dbReference>
<dbReference type="InterPro" id="IPR003374">
    <property type="entry name" value="ApbE-like_sf"/>
</dbReference>
<gene>
    <name evidence="12" type="ORF">NT2_08_00050</name>
</gene>
<evidence type="ECO:0000256" key="11">
    <source>
        <dbReference type="PIRSR" id="PIRSR006268-2"/>
    </source>
</evidence>
<evidence type="ECO:0000313" key="12">
    <source>
        <dbReference type="EMBL" id="GAD50218.1"/>
    </source>
</evidence>
<evidence type="ECO:0000256" key="1">
    <source>
        <dbReference type="ARBA" id="ARBA00011955"/>
    </source>
</evidence>
<sequence>MMRGDQGEAGELLLPPGITRDAVKPLSGGRTLRLDGETMGTYWSLSAVVDPAIDDGVVRALLLRGFDRIIAQMSQWEPESEISRFNRAPAGNVFPISAEFAYVLDCAVQIAAASGGAFDPTLGEVSEQWGFGAGPAPGWLPTPGKEATRYRWADLQQDETGRHILQPGGLRLDLSGIAKGFAVDYGMRQLEQAGIRHALLEIGGELRGAGVQADGLPWWVDIDIPPGSTAIHARVALTGWSIATSGNYRRRRSAEGRSWSHSLDPVGAVPLSDYMLSATVLHQGCMQADALATVIMVLGPDHGLAFADAHGIPARMVSADGTVCSAAWRHWADDSIS</sequence>
<evidence type="ECO:0000256" key="10">
    <source>
        <dbReference type="PIRNR" id="PIRNR006268"/>
    </source>
</evidence>
<feature type="binding site" evidence="11">
    <location>
        <position position="289"/>
    </location>
    <ligand>
        <name>Mg(2+)</name>
        <dbReference type="ChEBI" id="CHEBI:18420"/>
    </ligand>
</feature>
<dbReference type="Gene3D" id="3.10.520.10">
    <property type="entry name" value="ApbE-like domains"/>
    <property type="match status" value="1"/>
</dbReference>
<evidence type="ECO:0000256" key="5">
    <source>
        <dbReference type="ARBA" id="ARBA00022723"/>
    </source>
</evidence>
<comment type="similarity">
    <text evidence="10">Belongs to the ApbE family.</text>
</comment>
<dbReference type="PANTHER" id="PTHR30040">
    <property type="entry name" value="THIAMINE BIOSYNTHESIS LIPOPROTEIN APBE"/>
    <property type="match status" value="1"/>
</dbReference>
<evidence type="ECO:0000256" key="7">
    <source>
        <dbReference type="ARBA" id="ARBA00022842"/>
    </source>
</evidence>
<dbReference type="GO" id="GO:0016740">
    <property type="term" value="F:transferase activity"/>
    <property type="evidence" value="ECO:0007669"/>
    <property type="project" value="UniProtKB-UniRule"/>
</dbReference>
<dbReference type="PANTHER" id="PTHR30040:SF2">
    <property type="entry name" value="FAD:PROTEIN FMN TRANSFERASE"/>
    <property type="match status" value="1"/>
</dbReference>
<dbReference type="SUPFAM" id="SSF143631">
    <property type="entry name" value="ApbE-like"/>
    <property type="match status" value="1"/>
</dbReference>
<keyword evidence="5 10" id="KW-0479">Metal-binding</keyword>
<keyword evidence="6 10" id="KW-0274">FAD</keyword>
<evidence type="ECO:0000256" key="3">
    <source>
        <dbReference type="ARBA" id="ARBA00022630"/>
    </source>
</evidence>
<keyword evidence="3 10" id="KW-0285">Flavoprotein</keyword>
<dbReference type="AlphaFoldDB" id="U3A654"/>
<evidence type="ECO:0000256" key="8">
    <source>
        <dbReference type="ARBA" id="ARBA00031306"/>
    </source>
</evidence>
<evidence type="ECO:0000313" key="13">
    <source>
        <dbReference type="Proteomes" id="UP000016568"/>
    </source>
</evidence>
<name>U3A654_9SPHN</name>
<reference evidence="12 13" key="1">
    <citation type="submission" date="2013-09" db="EMBL/GenBank/DDBJ databases">
        <title>Whole genome shotgun sequence of Novosphingobium tardaugens NBRC 16725.</title>
        <authorList>
            <person name="Isaki S."/>
            <person name="Hosoyama A."/>
            <person name="Tsuchikane K."/>
            <person name="Katsumata H."/>
            <person name="Ando Y."/>
            <person name="Yamazaki S."/>
            <person name="Fujita N."/>
        </authorList>
    </citation>
    <scope>NUCLEOTIDE SEQUENCE [LARGE SCALE GENOMIC DNA]</scope>
    <source>
        <strain evidence="12 13">NBRC 16725</strain>
    </source>
</reference>
<dbReference type="GO" id="GO:0046872">
    <property type="term" value="F:metal ion binding"/>
    <property type="evidence" value="ECO:0007669"/>
    <property type="project" value="UniProtKB-UniRule"/>
</dbReference>
<evidence type="ECO:0000256" key="9">
    <source>
        <dbReference type="ARBA" id="ARBA00048540"/>
    </source>
</evidence>
<organism evidence="12 13">
    <name type="scientific">Caenibius tardaugens NBRC 16725</name>
    <dbReference type="NCBI Taxonomy" id="1219035"/>
    <lineage>
        <taxon>Bacteria</taxon>
        <taxon>Pseudomonadati</taxon>
        <taxon>Pseudomonadota</taxon>
        <taxon>Alphaproteobacteria</taxon>
        <taxon>Sphingomonadales</taxon>
        <taxon>Erythrobacteraceae</taxon>
        <taxon>Caenibius</taxon>
    </lineage>
</organism>